<keyword evidence="1" id="KW-0732">Signal</keyword>
<feature type="signal peptide" evidence="1">
    <location>
        <begin position="1"/>
        <end position="30"/>
    </location>
</feature>
<dbReference type="AlphaFoldDB" id="A0A0S2K8Z5"/>
<accession>A0A0S2K8Z5</accession>
<proteinExistence type="predicted"/>
<evidence type="ECO:0000256" key="1">
    <source>
        <dbReference type="SAM" id="SignalP"/>
    </source>
</evidence>
<evidence type="ECO:0000313" key="3">
    <source>
        <dbReference type="Proteomes" id="UP000061457"/>
    </source>
</evidence>
<organism evidence="2 3">
    <name type="scientific">Pseudoalteromonas phenolica</name>
    <dbReference type="NCBI Taxonomy" id="161398"/>
    <lineage>
        <taxon>Bacteria</taxon>
        <taxon>Pseudomonadati</taxon>
        <taxon>Pseudomonadota</taxon>
        <taxon>Gammaproteobacteria</taxon>
        <taxon>Alteromonadales</taxon>
        <taxon>Pseudoalteromonadaceae</taxon>
        <taxon>Pseudoalteromonas</taxon>
    </lineage>
</organism>
<protein>
    <recommendedName>
        <fullName evidence="4">DUF1513 domain-containing protein</fullName>
    </recommendedName>
</protein>
<name>A0A0S2K8Z5_9GAMM</name>
<dbReference type="KEGG" id="pphe:PP2015_4107"/>
<dbReference type="OrthoDB" id="5624218at2"/>
<dbReference type="RefSeq" id="WP_083496716.1">
    <property type="nucleotide sequence ID" value="NZ_CP013188.1"/>
</dbReference>
<reference evidence="2 3" key="1">
    <citation type="submission" date="2015-11" db="EMBL/GenBank/DDBJ databases">
        <authorList>
            <person name="Zhang Y."/>
            <person name="Guo Z."/>
        </authorList>
    </citation>
    <scope>NUCLEOTIDE SEQUENCE [LARGE SCALE GENOMIC DNA]</scope>
    <source>
        <strain evidence="2 3">KCTC 12086</strain>
    </source>
</reference>
<sequence>MNRRSFIKGAIALSACSSLMPWLSACSVSAKTLFASAFTDKANRHYVGWFDEQGHLHGRVEISERAHDLAYIQSQNRIIAFARRPGVKLHVIDVASKLVVKEIDAQPKHHFFGHGELNADESLLFTTENYFDEHMTEREGLITVRDTKHFSIVRQFSSHGVGPHQLAMLSDNQTLVIANGGIHTHPAKSREKLNLDTMQPNLSYINTLNGELVAKHQLRDKHLSIRHLCVANDDTVYFGCQYQGAVYQVNPLIYGHRIGEQIQPMQASEKEWMRFKQYIASLTVNDQNELAVTSPRGGVVSIWDRSTGKLKSLSMLDDTAGVASNKRTFIATTGRGNLVGVDKALSAINHHDIKWDNHLISFMT</sequence>
<feature type="chain" id="PRO_5006601309" description="DUF1513 domain-containing protein" evidence="1">
    <location>
        <begin position="31"/>
        <end position="364"/>
    </location>
</feature>
<keyword evidence="3" id="KW-1185">Reference proteome</keyword>
<dbReference type="PIRSF" id="PIRSF028101">
    <property type="entry name" value="UCP028101"/>
    <property type="match status" value="1"/>
</dbReference>
<dbReference type="Proteomes" id="UP000061457">
    <property type="component" value="Chromosome II"/>
</dbReference>
<dbReference type="InterPro" id="IPR008311">
    <property type="entry name" value="UCP028101"/>
</dbReference>
<gene>
    <name evidence="2" type="ORF">PP2015_4107</name>
</gene>
<evidence type="ECO:0000313" key="2">
    <source>
        <dbReference type="EMBL" id="ALO44574.1"/>
    </source>
</evidence>
<evidence type="ECO:0008006" key="4">
    <source>
        <dbReference type="Google" id="ProtNLM"/>
    </source>
</evidence>
<dbReference type="SUPFAM" id="SSF69322">
    <property type="entry name" value="Tricorn protease domain 2"/>
    <property type="match status" value="1"/>
</dbReference>
<dbReference type="Pfam" id="PF07433">
    <property type="entry name" value="DUF1513"/>
    <property type="match status" value="1"/>
</dbReference>
<dbReference type="Gene3D" id="2.130.10.10">
    <property type="entry name" value="YVTN repeat-like/Quinoprotein amine dehydrogenase"/>
    <property type="match status" value="1"/>
</dbReference>
<dbReference type="PATRIC" id="fig|161398.10.peg.4213"/>
<dbReference type="InterPro" id="IPR015943">
    <property type="entry name" value="WD40/YVTN_repeat-like_dom_sf"/>
</dbReference>
<dbReference type="PROSITE" id="PS51257">
    <property type="entry name" value="PROKAR_LIPOPROTEIN"/>
    <property type="match status" value="1"/>
</dbReference>
<dbReference type="STRING" id="161398.PP2015_4107"/>
<dbReference type="EMBL" id="CP013188">
    <property type="protein sequence ID" value="ALO44574.1"/>
    <property type="molecule type" value="Genomic_DNA"/>
</dbReference>